<dbReference type="InterPro" id="IPR038425">
    <property type="entry name" value="GAT_sf"/>
</dbReference>
<dbReference type="Pfam" id="PF03127">
    <property type="entry name" value="GAT"/>
    <property type="match status" value="1"/>
</dbReference>
<feature type="region of interest" description="Disordered" evidence="3">
    <location>
        <begin position="306"/>
        <end position="380"/>
    </location>
</feature>
<organism evidence="6">
    <name type="scientific">Absidia glauca</name>
    <name type="common">Pin mould</name>
    <dbReference type="NCBI Taxonomy" id="4829"/>
    <lineage>
        <taxon>Eukaryota</taxon>
        <taxon>Fungi</taxon>
        <taxon>Fungi incertae sedis</taxon>
        <taxon>Mucoromycota</taxon>
        <taxon>Mucoromycotina</taxon>
        <taxon>Mucoromycetes</taxon>
        <taxon>Mucorales</taxon>
        <taxon>Cunninghamellaceae</taxon>
        <taxon>Absidia</taxon>
    </lineage>
</organism>
<keyword evidence="2" id="KW-0653">Protein transport</keyword>
<proteinExistence type="predicted"/>
<dbReference type="Gene3D" id="1.25.40.90">
    <property type="match status" value="1"/>
</dbReference>
<evidence type="ECO:0000313" key="6">
    <source>
        <dbReference type="EMBL" id="SAL96374.1"/>
    </source>
</evidence>
<evidence type="ECO:0000259" key="5">
    <source>
        <dbReference type="PROSITE" id="PS50909"/>
    </source>
</evidence>
<evidence type="ECO:0000256" key="3">
    <source>
        <dbReference type="SAM" id="MobiDB-lite"/>
    </source>
</evidence>
<dbReference type="PROSITE" id="PS50179">
    <property type="entry name" value="VHS"/>
    <property type="match status" value="1"/>
</dbReference>
<reference evidence="6" key="1">
    <citation type="submission" date="2016-04" db="EMBL/GenBank/DDBJ databases">
        <authorList>
            <person name="Evans L.H."/>
            <person name="Alamgir A."/>
            <person name="Owens N."/>
            <person name="Weber N.D."/>
            <person name="Virtaneva K."/>
            <person name="Barbian K."/>
            <person name="Babar A."/>
            <person name="Rosenke K."/>
        </authorList>
    </citation>
    <scope>NUCLEOTIDE SEQUENCE [LARGE SCALE GENOMIC DNA]</scope>
    <source>
        <strain evidence="6">CBS 101.48</strain>
    </source>
</reference>
<dbReference type="GO" id="GO:0007034">
    <property type="term" value="P:vacuolar transport"/>
    <property type="evidence" value="ECO:0007669"/>
    <property type="project" value="UniProtKB-ARBA"/>
</dbReference>
<feature type="domain" description="GAT" evidence="5">
    <location>
        <begin position="185"/>
        <end position="273"/>
    </location>
</feature>
<dbReference type="OrthoDB" id="10255964at2759"/>
<evidence type="ECO:0000259" key="4">
    <source>
        <dbReference type="PROSITE" id="PS50179"/>
    </source>
</evidence>
<dbReference type="SMART" id="SM00288">
    <property type="entry name" value="VHS"/>
    <property type="match status" value="1"/>
</dbReference>
<dbReference type="GO" id="GO:0015031">
    <property type="term" value="P:protein transport"/>
    <property type="evidence" value="ECO:0007669"/>
    <property type="project" value="UniProtKB-KW"/>
</dbReference>
<gene>
    <name evidence="6" type="primary">ABSGL_01772.1 scaffold 2142</name>
</gene>
<feature type="compositionally biased region" description="Polar residues" evidence="3">
    <location>
        <begin position="332"/>
        <end position="341"/>
    </location>
</feature>
<dbReference type="InterPro" id="IPR004152">
    <property type="entry name" value="GAT_dom"/>
</dbReference>
<feature type="region of interest" description="Disordered" evidence="3">
    <location>
        <begin position="151"/>
        <end position="186"/>
    </location>
</feature>
<dbReference type="GO" id="GO:0035091">
    <property type="term" value="F:phosphatidylinositol binding"/>
    <property type="evidence" value="ECO:0007669"/>
    <property type="project" value="InterPro"/>
</dbReference>
<keyword evidence="1" id="KW-0813">Transport</keyword>
<dbReference type="GO" id="GO:0051666">
    <property type="term" value="P:actin cortical patch localization"/>
    <property type="evidence" value="ECO:0007669"/>
    <property type="project" value="TreeGrafter"/>
</dbReference>
<dbReference type="InterPro" id="IPR002014">
    <property type="entry name" value="VHS_dom"/>
</dbReference>
<dbReference type="GO" id="GO:0007015">
    <property type="term" value="P:actin filament organization"/>
    <property type="evidence" value="ECO:0007669"/>
    <property type="project" value="InterPro"/>
</dbReference>
<dbReference type="PANTHER" id="PTHR47789">
    <property type="entry name" value="LAS SEVENTEEN-BINDING PROTEIN 5"/>
    <property type="match status" value="1"/>
</dbReference>
<dbReference type="PROSITE" id="PS50909">
    <property type="entry name" value="GAT"/>
    <property type="match status" value="1"/>
</dbReference>
<dbReference type="InterPro" id="IPR045007">
    <property type="entry name" value="LSB5"/>
</dbReference>
<dbReference type="InterPro" id="IPR008942">
    <property type="entry name" value="ENTH_VHS"/>
</dbReference>
<sequence>MPLFSKKIAPTSITSDIEKMTSSDQTELDWALAFQVCELVNGSELGAKEARKLLQKKMLSNEAKTQVLALEVGILLNALFENCQEKFKGQLAAKSFCEDLETLATQKATDDDVHSKLVQCLQNWVGNSGTNPAFGAICRVHELVMHGVPQSSKAGRSMFKPHQAGSRTNKDGTSRSTNPPQPRVAQPVDVMSDVELAKNNAQLFSQTLSFTDPTQEDITKNELIQEFYGKCKMQQRVISEHLQTCDDSELISALILANGELVNTFKAYDDMLERSAVDTATNNSRAVNHRGTLQDETLILTENDASGANPHVETSTSGSNQYNSGGNSGGSPLQSTAQPTRNIDPFDPFADSNQPNEPQSASGYNGSSLPPPLTPQKLHE</sequence>
<dbReference type="PANTHER" id="PTHR47789:SF1">
    <property type="entry name" value="LAS SEVENTEEN-BINDING PROTEIN 5"/>
    <property type="match status" value="1"/>
</dbReference>
<evidence type="ECO:0000256" key="2">
    <source>
        <dbReference type="ARBA" id="ARBA00022927"/>
    </source>
</evidence>
<dbReference type="STRING" id="4829.A0A163J036"/>
<dbReference type="AlphaFoldDB" id="A0A163J036"/>
<evidence type="ECO:0008006" key="8">
    <source>
        <dbReference type="Google" id="ProtNLM"/>
    </source>
</evidence>
<feature type="compositionally biased region" description="Polar residues" evidence="3">
    <location>
        <begin position="351"/>
        <end position="368"/>
    </location>
</feature>
<dbReference type="GO" id="GO:0030479">
    <property type="term" value="C:actin cortical patch"/>
    <property type="evidence" value="ECO:0007669"/>
    <property type="project" value="TreeGrafter"/>
</dbReference>
<name>A0A163J036_ABSGL</name>
<keyword evidence="7" id="KW-1185">Reference proteome</keyword>
<evidence type="ECO:0000313" key="7">
    <source>
        <dbReference type="Proteomes" id="UP000078561"/>
    </source>
</evidence>
<evidence type="ECO:0000256" key="1">
    <source>
        <dbReference type="ARBA" id="ARBA00022448"/>
    </source>
</evidence>
<feature type="domain" description="VHS" evidence="4">
    <location>
        <begin position="20"/>
        <end position="144"/>
    </location>
</feature>
<dbReference type="GO" id="GO:0006897">
    <property type="term" value="P:endocytosis"/>
    <property type="evidence" value="ECO:0007669"/>
    <property type="project" value="InterPro"/>
</dbReference>
<dbReference type="SUPFAM" id="SSF89009">
    <property type="entry name" value="GAT-like domain"/>
    <property type="match status" value="1"/>
</dbReference>
<dbReference type="EMBL" id="LT550954">
    <property type="protein sequence ID" value="SAL96374.1"/>
    <property type="molecule type" value="Genomic_DNA"/>
</dbReference>
<dbReference type="Gene3D" id="1.20.58.160">
    <property type="match status" value="1"/>
</dbReference>
<dbReference type="SUPFAM" id="SSF48464">
    <property type="entry name" value="ENTH/VHS domain"/>
    <property type="match status" value="1"/>
</dbReference>
<accession>A0A163J036</accession>
<dbReference type="CDD" id="cd21383">
    <property type="entry name" value="GAT_GGA_Tom1-like"/>
    <property type="match status" value="1"/>
</dbReference>
<dbReference type="OMA" id="QPEPAMI"/>
<dbReference type="GO" id="GO:0043130">
    <property type="term" value="F:ubiquitin binding"/>
    <property type="evidence" value="ECO:0007669"/>
    <property type="project" value="InterPro"/>
</dbReference>
<dbReference type="Pfam" id="PF00790">
    <property type="entry name" value="VHS"/>
    <property type="match status" value="1"/>
</dbReference>
<dbReference type="InParanoid" id="A0A163J036"/>
<dbReference type="Proteomes" id="UP000078561">
    <property type="component" value="Unassembled WGS sequence"/>
</dbReference>
<protein>
    <recommendedName>
        <fullName evidence="8">VHS domain-containing protein</fullName>
    </recommendedName>
</protein>
<dbReference type="CDD" id="cd16980">
    <property type="entry name" value="VHS_Lsb5"/>
    <property type="match status" value="1"/>
</dbReference>